<evidence type="ECO:0000313" key="7">
    <source>
        <dbReference type="Proteomes" id="UP000435112"/>
    </source>
</evidence>
<evidence type="ECO:0000256" key="1">
    <source>
        <dbReference type="SAM" id="Phobius"/>
    </source>
</evidence>
<dbReference type="Proteomes" id="UP000434957">
    <property type="component" value="Unassembled WGS sequence"/>
</dbReference>
<dbReference type="OrthoDB" id="138804at2759"/>
<evidence type="ECO:0000313" key="2">
    <source>
        <dbReference type="EMBL" id="KAE8992923.1"/>
    </source>
</evidence>
<comment type="caution">
    <text evidence="2">The sequence shown here is derived from an EMBL/GenBank/DDBJ whole genome shotgun (WGS) entry which is preliminary data.</text>
</comment>
<keyword evidence="1" id="KW-0472">Membrane</keyword>
<proteinExistence type="predicted"/>
<sequence>MQSLVPQHSIVLFVVRTSIVLLFVLVDGVLQPDTQGLPQPRRLREIAPPSLEYVIAPEPLSALAVELMTLSLVAPVSSYRRPPFDLHVNSNVTTYLAGPLCATMKGAANLLGLML</sequence>
<dbReference type="Proteomes" id="UP000429607">
    <property type="component" value="Unassembled WGS sequence"/>
</dbReference>
<dbReference type="AlphaFoldDB" id="A0A6A3JMP8"/>
<reference evidence="5 7" key="1">
    <citation type="submission" date="2018-09" db="EMBL/GenBank/DDBJ databases">
        <title>Genomic investigation of the strawberry pathogen Phytophthora fragariae indicates pathogenicity is determined by transcriptional variation in three key races.</title>
        <authorList>
            <person name="Adams T.M."/>
            <person name="Armitage A.D."/>
            <person name="Sobczyk M.K."/>
            <person name="Bates H.J."/>
            <person name="Dunwell J.M."/>
            <person name="Nellist C.F."/>
            <person name="Harrison R.J."/>
        </authorList>
    </citation>
    <scope>NUCLEOTIDE SEQUENCE [LARGE SCALE GENOMIC DNA]</scope>
    <source>
        <strain evidence="2 5">SCRP249</strain>
        <strain evidence="3 7">SCRP324</strain>
        <strain evidence="4 6">SCRP333</strain>
    </source>
</reference>
<evidence type="ECO:0000313" key="6">
    <source>
        <dbReference type="Proteomes" id="UP000434957"/>
    </source>
</evidence>
<evidence type="ECO:0000313" key="5">
    <source>
        <dbReference type="Proteomes" id="UP000429607"/>
    </source>
</evidence>
<gene>
    <name evidence="2" type="ORF">PR001_g20810</name>
    <name evidence="3" type="ORF">PR002_g18792</name>
    <name evidence="4" type="ORF">PR003_g21762</name>
</gene>
<evidence type="ECO:0000313" key="4">
    <source>
        <dbReference type="EMBL" id="KAE9304374.1"/>
    </source>
</evidence>
<keyword evidence="1" id="KW-0812">Transmembrane</keyword>
<accession>A0A6A3JMP8</accession>
<feature type="transmembrane region" description="Helical" evidence="1">
    <location>
        <begin position="12"/>
        <end position="30"/>
    </location>
</feature>
<dbReference type="Proteomes" id="UP000435112">
    <property type="component" value="Unassembled WGS sequence"/>
</dbReference>
<keyword evidence="6" id="KW-1185">Reference proteome</keyword>
<organism evidence="2 5">
    <name type="scientific">Phytophthora rubi</name>
    <dbReference type="NCBI Taxonomy" id="129364"/>
    <lineage>
        <taxon>Eukaryota</taxon>
        <taxon>Sar</taxon>
        <taxon>Stramenopiles</taxon>
        <taxon>Oomycota</taxon>
        <taxon>Peronosporomycetes</taxon>
        <taxon>Peronosporales</taxon>
        <taxon>Peronosporaceae</taxon>
        <taxon>Phytophthora</taxon>
    </lineage>
</organism>
<keyword evidence="1" id="KW-1133">Transmembrane helix</keyword>
<dbReference type="EMBL" id="QXFV01002097">
    <property type="protein sequence ID" value="KAE8992923.1"/>
    <property type="molecule type" value="Genomic_DNA"/>
</dbReference>
<name>A0A6A3JMP8_9STRA</name>
<evidence type="ECO:0000313" key="3">
    <source>
        <dbReference type="EMBL" id="KAE8998233.1"/>
    </source>
</evidence>
<dbReference type="EMBL" id="QXFU01001640">
    <property type="protein sequence ID" value="KAE8998233.1"/>
    <property type="molecule type" value="Genomic_DNA"/>
</dbReference>
<dbReference type="EMBL" id="QXFT01002076">
    <property type="protein sequence ID" value="KAE9304374.1"/>
    <property type="molecule type" value="Genomic_DNA"/>
</dbReference>
<protein>
    <submittedName>
        <fullName evidence="2">Uncharacterized protein</fullName>
    </submittedName>
</protein>